<proteinExistence type="inferred from homology"/>
<dbReference type="GO" id="GO:0046872">
    <property type="term" value="F:metal ion binding"/>
    <property type="evidence" value="ECO:0007669"/>
    <property type="project" value="UniProtKB-KW"/>
</dbReference>
<dbReference type="GO" id="GO:0051539">
    <property type="term" value="F:4 iron, 4 sulfur cluster binding"/>
    <property type="evidence" value="ECO:0007669"/>
    <property type="project" value="TreeGrafter"/>
</dbReference>
<reference evidence="10 11" key="1">
    <citation type="submission" date="2017-11" db="EMBL/GenBank/DDBJ databases">
        <title>Evolution of Phototrophy in the Chloroflexi Phylum Driven by Horizontal Gene Transfer.</title>
        <authorList>
            <person name="Ward L.M."/>
            <person name="Hemp J."/>
            <person name="Shih P.M."/>
            <person name="Mcglynn S.E."/>
            <person name="Fischer W."/>
        </authorList>
    </citation>
    <scope>NUCLEOTIDE SEQUENCE [LARGE SCALE GENOMIC DNA]</scope>
    <source>
        <strain evidence="10">JP3_7</strain>
    </source>
</reference>
<evidence type="ECO:0000256" key="2">
    <source>
        <dbReference type="ARBA" id="ARBA00008205"/>
    </source>
</evidence>
<dbReference type="Pfam" id="PF01883">
    <property type="entry name" value="FeS_assembly_P"/>
    <property type="match status" value="1"/>
</dbReference>
<keyword evidence="6 8" id="KW-0408">Iron</keyword>
<evidence type="ECO:0000256" key="6">
    <source>
        <dbReference type="ARBA" id="ARBA00023004"/>
    </source>
</evidence>
<accession>A0A2M8QGI5</accession>
<dbReference type="PANTHER" id="PTHR42961">
    <property type="entry name" value="IRON-SULFUR PROTEIN NUBPL"/>
    <property type="match status" value="1"/>
</dbReference>
<evidence type="ECO:0000313" key="11">
    <source>
        <dbReference type="Proteomes" id="UP000230790"/>
    </source>
</evidence>
<sequence>MAVTEKEVMSALSRVIEPELHRDLVSLNMIKDLQIRGNDVAFKIELTTPACPLKDVMDKAARAELSKIPGIGKIEIGWTSNVAANARMRSALNLPIKNIIAVASGKGGVGKTTVAVNLAVALGQTGAKVGLLDNDVYGPNVPLMVGLPTAELLPDGRALPSVAQHNGKLIPAEKFGIKIFSIGFIYPAESPLVWRGPMLHSAIRQFLQDVDWGDLDYLIVDMPPGTGDAQLSLAQTAQGVMGLIVTTPQAVSLGDALKGLAAFEQLKIPIIGVVENMGPYTDPTTGRKVAMFGEGGGERLAAMKQTPFLGSVPLDPAIRVGGDSGRPIVAAYPESEAAKRLSEIAKQVAARVSVLNFQQNNVIPISIIG</sequence>
<feature type="domain" description="MIP18 family-like" evidence="9">
    <location>
        <begin position="6"/>
        <end position="75"/>
    </location>
</feature>
<dbReference type="HAMAP" id="MF_02040">
    <property type="entry name" value="Mrp_NBP35"/>
    <property type="match status" value="1"/>
</dbReference>
<keyword evidence="4 8" id="KW-0547">Nucleotide-binding</keyword>
<dbReference type="InterPro" id="IPR033756">
    <property type="entry name" value="YlxH/NBP35"/>
</dbReference>
<dbReference type="AlphaFoldDB" id="A0A2M8QGI5"/>
<dbReference type="GO" id="GO:0005524">
    <property type="term" value="F:ATP binding"/>
    <property type="evidence" value="ECO:0007669"/>
    <property type="project" value="UniProtKB-UniRule"/>
</dbReference>
<dbReference type="InterPro" id="IPR027417">
    <property type="entry name" value="P-loop_NTPase"/>
</dbReference>
<keyword evidence="8" id="KW-0378">Hydrolase</keyword>
<evidence type="ECO:0000256" key="7">
    <source>
        <dbReference type="ARBA" id="ARBA00023014"/>
    </source>
</evidence>
<dbReference type="GO" id="GO:0140663">
    <property type="term" value="F:ATP-dependent FeS chaperone activity"/>
    <property type="evidence" value="ECO:0007669"/>
    <property type="project" value="InterPro"/>
</dbReference>
<evidence type="ECO:0000313" key="10">
    <source>
        <dbReference type="EMBL" id="PJF48884.1"/>
    </source>
</evidence>
<dbReference type="CDD" id="cd02037">
    <property type="entry name" value="Mrp_NBP35"/>
    <property type="match status" value="1"/>
</dbReference>
<dbReference type="GO" id="GO:0016226">
    <property type="term" value="P:iron-sulfur cluster assembly"/>
    <property type="evidence" value="ECO:0007669"/>
    <property type="project" value="InterPro"/>
</dbReference>
<dbReference type="InterPro" id="IPR019591">
    <property type="entry name" value="Mrp/NBP35_ATP-bd"/>
</dbReference>
<dbReference type="GO" id="GO:0016887">
    <property type="term" value="F:ATP hydrolysis activity"/>
    <property type="evidence" value="ECO:0007669"/>
    <property type="project" value="UniProtKB-UniRule"/>
</dbReference>
<dbReference type="InterPro" id="IPR044304">
    <property type="entry name" value="NUBPL-like"/>
</dbReference>
<comment type="similarity">
    <text evidence="2">In the C-terminal section; belongs to the Mrp/NBP35 ATP-binding proteins family.</text>
</comment>
<dbReference type="Pfam" id="PF10609">
    <property type="entry name" value="ParA"/>
    <property type="match status" value="1"/>
</dbReference>
<evidence type="ECO:0000256" key="3">
    <source>
        <dbReference type="ARBA" id="ARBA00022723"/>
    </source>
</evidence>
<comment type="function">
    <text evidence="8">Binds and transfers iron-sulfur (Fe-S) clusters to target apoproteins. Can hydrolyze ATP.</text>
</comment>
<evidence type="ECO:0000256" key="5">
    <source>
        <dbReference type="ARBA" id="ARBA00022840"/>
    </source>
</evidence>
<feature type="binding site" evidence="8">
    <location>
        <begin position="105"/>
        <end position="112"/>
    </location>
    <ligand>
        <name>ATP</name>
        <dbReference type="ChEBI" id="CHEBI:30616"/>
    </ligand>
</feature>
<keyword evidence="5 8" id="KW-0067">ATP-binding</keyword>
<evidence type="ECO:0000256" key="8">
    <source>
        <dbReference type="HAMAP-Rule" id="MF_02040"/>
    </source>
</evidence>
<gene>
    <name evidence="10" type="ORF">CUN48_01080</name>
</gene>
<dbReference type="Proteomes" id="UP000230790">
    <property type="component" value="Unassembled WGS sequence"/>
</dbReference>
<dbReference type="EMBL" id="PGTN01000004">
    <property type="protein sequence ID" value="PJF48884.1"/>
    <property type="molecule type" value="Genomic_DNA"/>
</dbReference>
<dbReference type="Gene3D" id="3.40.50.300">
    <property type="entry name" value="P-loop containing nucleotide triphosphate hydrolases"/>
    <property type="match status" value="1"/>
</dbReference>
<protein>
    <recommendedName>
        <fullName evidence="8">Iron-sulfur cluster carrier protein</fullName>
    </recommendedName>
</protein>
<dbReference type="InterPro" id="IPR034904">
    <property type="entry name" value="FSCA_dom_sf"/>
</dbReference>
<evidence type="ECO:0000256" key="4">
    <source>
        <dbReference type="ARBA" id="ARBA00022741"/>
    </source>
</evidence>
<evidence type="ECO:0000259" key="9">
    <source>
        <dbReference type="Pfam" id="PF01883"/>
    </source>
</evidence>
<comment type="similarity">
    <text evidence="1">In the N-terminal section; belongs to the MIP18 family.</text>
</comment>
<evidence type="ECO:0000256" key="1">
    <source>
        <dbReference type="ARBA" id="ARBA00007352"/>
    </source>
</evidence>
<comment type="subunit">
    <text evidence="8">Homodimer.</text>
</comment>
<name>A0A2M8QGI5_9CHLR</name>
<dbReference type="InterPro" id="IPR000808">
    <property type="entry name" value="Mrp-like_CS"/>
</dbReference>
<dbReference type="FunFam" id="3.40.50.300:FF:001119">
    <property type="entry name" value="Iron-sulfur cluster carrier protein"/>
    <property type="match status" value="1"/>
</dbReference>
<comment type="caution">
    <text evidence="10">The sequence shown here is derived from an EMBL/GenBank/DDBJ whole genome shotgun (WGS) entry which is preliminary data.</text>
</comment>
<dbReference type="PANTHER" id="PTHR42961:SF2">
    <property type="entry name" value="IRON-SULFUR PROTEIN NUBPL"/>
    <property type="match status" value="1"/>
</dbReference>
<comment type="similarity">
    <text evidence="8">Belongs to the Mrp/NBP35 ATP-binding proteins family.</text>
</comment>
<dbReference type="Gene3D" id="3.30.300.130">
    <property type="entry name" value="Fe-S cluster assembly (FSCA)"/>
    <property type="match status" value="1"/>
</dbReference>
<keyword evidence="3 8" id="KW-0479">Metal-binding</keyword>
<dbReference type="PROSITE" id="PS01215">
    <property type="entry name" value="MRP"/>
    <property type="match status" value="1"/>
</dbReference>
<dbReference type="SUPFAM" id="SSF52540">
    <property type="entry name" value="P-loop containing nucleoside triphosphate hydrolases"/>
    <property type="match status" value="1"/>
</dbReference>
<keyword evidence="7 8" id="KW-0411">Iron-sulfur</keyword>
<organism evidence="10 11">
    <name type="scientific">Candidatus Thermofonsia Clade 3 bacterium</name>
    <dbReference type="NCBI Taxonomy" id="2364212"/>
    <lineage>
        <taxon>Bacteria</taxon>
        <taxon>Bacillati</taxon>
        <taxon>Chloroflexota</taxon>
        <taxon>Candidatus Thermofontia</taxon>
        <taxon>Candidatus Thermofonsia Clade 3</taxon>
    </lineage>
</organism>
<dbReference type="InterPro" id="IPR002744">
    <property type="entry name" value="MIP18-like"/>
</dbReference>
<dbReference type="SUPFAM" id="SSF117916">
    <property type="entry name" value="Fe-S cluster assembly (FSCA) domain-like"/>
    <property type="match status" value="1"/>
</dbReference>